<gene>
    <name evidence="3" type="ORF">E6K74_01015</name>
</gene>
<accession>A0A538SXI0</accession>
<feature type="chain" id="PRO_5021818026" description="Lipocalin-like domain-containing protein" evidence="2">
    <location>
        <begin position="38"/>
        <end position="345"/>
    </location>
</feature>
<dbReference type="AlphaFoldDB" id="A0A538SXI0"/>
<dbReference type="EMBL" id="VBOU01000005">
    <property type="protein sequence ID" value="TMQ56108.1"/>
    <property type="molecule type" value="Genomic_DNA"/>
</dbReference>
<reference evidence="3 4" key="1">
    <citation type="journal article" date="2019" name="Nat. Microbiol.">
        <title>Mediterranean grassland soil C-N compound turnover is dependent on rainfall and depth, and is mediated by genomically divergent microorganisms.</title>
        <authorList>
            <person name="Diamond S."/>
            <person name="Andeer P.F."/>
            <person name="Li Z."/>
            <person name="Crits-Christoph A."/>
            <person name="Burstein D."/>
            <person name="Anantharaman K."/>
            <person name="Lane K.R."/>
            <person name="Thomas B.C."/>
            <person name="Pan C."/>
            <person name="Northen T.R."/>
            <person name="Banfield J.F."/>
        </authorList>
    </citation>
    <scope>NUCLEOTIDE SEQUENCE [LARGE SCALE GENOMIC DNA]</scope>
    <source>
        <strain evidence="3">WS_4</strain>
    </source>
</reference>
<keyword evidence="2" id="KW-0732">Signal</keyword>
<evidence type="ECO:0000256" key="1">
    <source>
        <dbReference type="SAM" id="MobiDB-lite"/>
    </source>
</evidence>
<feature type="signal peptide" evidence="2">
    <location>
        <begin position="1"/>
        <end position="37"/>
    </location>
</feature>
<feature type="compositionally biased region" description="Low complexity" evidence="1">
    <location>
        <begin position="322"/>
        <end position="345"/>
    </location>
</feature>
<comment type="caution">
    <text evidence="3">The sequence shown here is derived from an EMBL/GenBank/DDBJ whole genome shotgun (WGS) entry which is preliminary data.</text>
</comment>
<feature type="region of interest" description="Disordered" evidence="1">
    <location>
        <begin position="321"/>
        <end position="345"/>
    </location>
</feature>
<name>A0A538SXI0_UNCEI</name>
<dbReference type="Proteomes" id="UP000319829">
    <property type="component" value="Unassembled WGS sequence"/>
</dbReference>
<evidence type="ECO:0008006" key="5">
    <source>
        <dbReference type="Google" id="ProtNLM"/>
    </source>
</evidence>
<evidence type="ECO:0000313" key="3">
    <source>
        <dbReference type="EMBL" id="TMQ56108.1"/>
    </source>
</evidence>
<organism evidence="3 4">
    <name type="scientific">Eiseniibacteriota bacterium</name>
    <dbReference type="NCBI Taxonomy" id="2212470"/>
    <lineage>
        <taxon>Bacteria</taxon>
        <taxon>Candidatus Eiseniibacteriota</taxon>
    </lineage>
</organism>
<evidence type="ECO:0000313" key="4">
    <source>
        <dbReference type="Proteomes" id="UP000319829"/>
    </source>
</evidence>
<proteinExistence type="predicted"/>
<evidence type="ECO:0000256" key="2">
    <source>
        <dbReference type="SAM" id="SignalP"/>
    </source>
</evidence>
<protein>
    <recommendedName>
        <fullName evidence="5">Lipocalin-like domain-containing protein</fullName>
    </recommendedName>
</protein>
<sequence>MIESKGRLHQLRVLDLARLIRTGGLALLLALPALAQAAPTAAPEMIVPDLGRYFGTWLWIKSEGLVADSDPETKGAARTLVLQSDMTYEFHERRATRDTVLCRGSYLFSEQSQKGGGVVEALEFEGWFEPYERRMVADFDGPDTLRLGGDACDNCPDHTFVRGRTASFGGLVARGGRFARDLWDGLRLELNPLPLGWEIAVRDTVRPSENLARLTPPFHAVPNPRFIEGWHFRNKANTGPNQGDVNAPQKTRDFIFSREVGKTIQGATADHGVTEEEVGRIASEGRGVLTIEEMKLVAAVPGGKAGIDSMRFTVAVEEVQGRARPAAGPPTKKAAGAPSKKAAGP</sequence>